<name>A0A3P7IS00_STRVU</name>
<organism evidence="1 2">
    <name type="scientific">Strongylus vulgaris</name>
    <name type="common">Blood worm</name>
    <dbReference type="NCBI Taxonomy" id="40348"/>
    <lineage>
        <taxon>Eukaryota</taxon>
        <taxon>Metazoa</taxon>
        <taxon>Ecdysozoa</taxon>
        <taxon>Nematoda</taxon>
        <taxon>Chromadorea</taxon>
        <taxon>Rhabditida</taxon>
        <taxon>Rhabditina</taxon>
        <taxon>Rhabditomorpha</taxon>
        <taxon>Strongyloidea</taxon>
        <taxon>Strongylidae</taxon>
        <taxon>Strongylus</taxon>
    </lineage>
</organism>
<evidence type="ECO:0000313" key="1">
    <source>
        <dbReference type="EMBL" id="VDM68274.1"/>
    </source>
</evidence>
<protein>
    <submittedName>
        <fullName evidence="1">Uncharacterized protein</fullName>
    </submittedName>
</protein>
<dbReference type="AlphaFoldDB" id="A0A3P7IS00"/>
<reference evidence="1 2" key="1">
    <citation type="submission" date="2018-11" db="EMBL/GenBank/DDBJ databases">
        <authorList>
            <consortium name="Pathogen Informatics"/>
        </authorList>
    </citation>
    <scope>NUCLEOTIDE SEQUENCE [LARGE SCALE GENOMIC DNA]</scope>
</reference>
<sequence length="37" mass="4201">MLAQTRGITWRMHFAKSFAQCKKRSPNTKMMSTTPAG</sequence>
<dbReference type="Proteomes" id="UP000270094">
    <property type="component" value="Unassembled WGS sequence"/>
</dbReference>
<accession>A0A3P7IS00</accession>
<keyword evidence="2" id="KW-1185">Reference proteome</keyword>
<gene>
    <name evidence="1" type="ORF">SVUK_LOCUS3272</name>
</gene>
<evidence type="ECO:0000313" key="2">
    <source>
        <dbReference type="Proteomes" id="UP000270094"/>
    </source>
</evidence>
<proteinExistence type="predicted"/>
<dbReference type="EMBL" id="UYYB01008279">
    <property type="protein sequence ID" value="VDM68274.1"/>
    <property type="molecule type" value="Genomic_DNA"/>
</dbReference>